<dbReference type="Pfam" id="PF20230">
    <property type="entry name" value="DUF6588"/>
    <property type="match status" value="1"/>
</dbReference>
<evidence type="ECO:0000313" key="2">
    <source>
        <dbReference type="Proteomes" id="UP001501175"/>
    </source>
</evidence>
<name>A0ABP8MX59_9BACT</name>
<dbReference type="RefSeq" id="WP_345243776.1">
    <property type="nucleotide sequence ID" value="NZ_BAABHD010000027.1"/>
</dbReference>
<reference evidence="2" key="1">
    <citation type="journal article" date="2019" name="Int. J. Syst. Evol. Microbiol.">
        <title>The Global Catalogue of Microorganisms (GCM) 10K type strain sequencing project: providing services to taxonomists for standard genome sequencing and annotation.</title>
        <authorList>
            <consortium name="The Broad Institute Genomics Platform"/>
            <consortium name="The Broad Institute Genome Sequencing Center for Infectious Disease"/>
            <person name="Wu L."/>
            <person name="Ma J."/>
        </authorList>
    </citation>
    <scope>NUCLEOTIDE SEQUENCE [LARGE SCALE GENOMIC DNA]</scope>
    <source>
        <strain evidence="2">JCM 17927</strain>
    </source>
</reference>
<proteinExistence type="predicted"/>
<gene>
    <name evidence="1" type="ORF">GCM10023189_24030</name>
</gene>
<protein>
    <recommendedName>
        <fullName evidence="3">MetA-pathway of phenol degradation</fullName>
    </recommendedName>
</protein>
<organism evidence="1 2">
    <name type="scientific">Nibrella saemangeumensis</name>
    <dbReference type="NCBI Taxonomy" id="1084526"/>
    <lineage>
        <taxon>Bacteria</taxon>
        <taxon>Pseudomonadati</taxon>
        <taxon>Bacteroidota</taxon>
        <taxon>Cytophagia</taxon>
        <taxon>Cytophagales</taxon>
        <taxon>Spirosomataceae</taxon>
        <taxon>Nibrella</taxon>
    </lineage>
</organism>
<evidence type="ECO:0000313" key="1">
    <source>
        <dbReference type="EMBL" id="GAA4455777.1"/>
    </source>
</evidence>
<sequence>MRYIYQFSILAGLLLPIRYTYSQKINDYLDAYQGPNREGYLQPMADLVISGFNTGLQPSVSIDKRFYVRLNLTALGVMPVTSQKTFTATTEGNFTLQQSAIAPTIVGENRPVSVQGTSGLTYVFSGGYGLKALAWAVPQLSIGGFYGTEISVRLLPYDFKGDFGKLNIVGVGVRHDVGQYFLKNSPLVLNVGYAYNKSDIGNYVALQSHYGYVQAGIMGKTAGAFVWAGYLAGTFDVSYTYTENNTPQPITANLKVKQPFLGGIGAHVQLGFFSLGAGVGGPAPLTGYGTIGFRFQSKAKPS</sequence>
<dbReference type="EMBL" id="BAABHD010000027">
    <property type="protein sequence ID" value="GAA4455777.1"/>
    <property type="molecule type" value="Genomic_DNA"/>
</dbReference>
<dbReference type="InterPro" id="IPR046495">
    <property type="entry name" value="DUF6588"/>
</dbReference>
<keyword evidence="2" id="KW-1185">Reference proteome</keyword>
<dbReference type="Proteomes" id="UP001501175">
    <property type="component" value="Unassembled WGS sequence"/>
</dbReference>
<comment type="caution">
    <text evidence="1">The sequence shown here is derived from an EMBL/GenBank/DDBJ whole genome shotgun (WGS) entry which is preliminary data.</text>
</comment>
<accession>A0ABP8MX59</accession>
<evidence type="ECO:0008006" key="3">
    <source>
        <dbReference type="Google" id="ProtNLM"/>
    </source>
</evidence>